<dbReference type="Gene3D" id="3.40.630.10">
    <property type="entry name" value="Zn peptidases"/>
    <property type="match status" value="1"/>
</dbReference>
<keyword evidence="3" id="KW-0378">Hydrolase</keyword>
<evidence type="ECO:0000259" key="4">
    <source>
        <dbReference type="Pfam" id="PF04389"/>
    </source>
</evidence>
<keyword evidence="3" id="KW-0645">Protease</keyword>
<dbReference type="GO" id="GO:0008233">
    <property type="term" value="F:peptidase activity"/>
    <property type="evidence" value="ECO:0007669"/>
    <property type="project" value="UniProtKB-KW"/>
</dbReference>
<evidence type="ECO:0000256" key="1">
    <source>
        <dbReference type="ARBA" id="ARBA00022679"/>
    </source>
</evidence>
<evidence type="ECO:0000256" key="2">
    <source>
        <dbReference type="ARBA" id="ARBA00023315"/>
    </source>
</evidence>
<accession>A0A8H7NND8</accession>
<dbReference type="AlphaFoldDB" id="A0A8H7NND8"/>
<dbReference type="EMBL" id="JADCTT010000001">
    <property type="protein sequence ID" value="KAF9758913.1"/>
    <property type="molecule type" value="Genomic_DNA"/>
</dbReference>
<dbReference type="Pfam" id="PF04389">
    <property type="entry name" value="Peptidase_M28"/>
    <property type="match status" value="1"/>
</dbReference>
<evidence type="ECO:0000313" key="5">
    <source>
        <dbReference type="EMBL" id="KAF9758913.1"/>
    </source>
</evidence>
<dbReference type="InterPro" id="IPR040234">
    <property type="entry name" value="QC/QCL"/>
</dbReference>
<protein>
    <recommendedName>
        <fullName evidence="3">Peptide hydrolase</fullName>
        <ecNumber evidence="3">3.4.-.-</ecNumber>
    </recommendedName>
</protein>
<keyword evidence="3" id="KW-0862">Zinc</keyword>
<dbReference type="SUPFAM" id="SSF53187">
    <property type="entry name" value="Zn-dependent exopeptidases"/>
    <property type="match status" value="1"/>
</dbReference>
<dbReference type="PANTHER" id="PTHR12283:SF2">
    <property type="entry name" value="PEPTIDE HYDROLASE"/>
    <property type="match status" value="1"/>
</dbReference>
<comment type="caution">
    <text evidence="5">The sequence shown here is derived from an EMBL/GenBank/DDBJ whole genome shotgun (WGS) entry which is preliminary data.</text>
</comment>
<reference evidence="5" key="1">
    <citation type="submission" date="2020-10" db="EMBL/GenBank/DDBJ databases">
        <title>High-Quality Genome Resource of Clonostachys rosea strain S41 by Oxford Nanopore Long-Read Sequencing.</title>
        <authorList>
            <person name="Wang H."/>
        </authorList>
    </citation>
    <scope>NUCLEOTIDE SEQUENCE</scope>
    <source>
        <strain evidence="5">S41</strain>
    </source>
</reference>
<keyword evidence="1" id="KW-0808">Transferase</keyword>
<dbReference type="PANTHER" id="PTHR12283">
    <property type="entry name" value="GLUTAMINYL-PEPTIDE CYCLOTRANSFERASE"/>
    <property type="match status" value="1"/>
</dbReference>
<keyword evidence="3" id="KW-0479">Metal-binding</keyword>
<sequence>MAELEKRMQDLGILEAKPKAPFLPDADKDVSTFRGSRIGDDHVPFMTRGVDILHLIPDPFPWHLWHKMTDDGEHLDLPTCRDWSKIVTAFSMEFLELANHIPKRSNVDQLGDVKQGDQKKRSDL</sequence>
<dbReference type="GO" id="GO:0008270">
    <property type="term" value="F:zinc ion binding"/>
    <property type="evidence" value="ECO:0007669"/>
    <property type="project" value="TreeGrafter"/>
</dbReference>
<dbReference type="GO" id="GO:0016603">
    <property type="term" value="F:glutaminyl-peptide cyclotransferase activity"/>
    <property type="evidence" value="ECO:0007669"/>
    <property type="project" value="TreeGrafter"/>
</dbReference>
<keyword evidence="2" id="KW-0012">Acyltransferase</keyword>
<evidence type="ECO:0000256" key="3">
    <source>
        <dbReference type="RuleBase" id="RU361240"/>
    </source>
</evidence>
<feature type="domain" description="Peptidase M28" evidence="4">
    <location>
        <begin position="27"/>
        <end position="90"/>
    </location>
</feature>
<dbReference type="GO" id="GO:0006508">
    <property type="term" value="P:proteolysis"/>
    <property type="evidence" value="ECO:0007669"/>
    <property type="project" value="UniProtKB-KW"/>
</dbReference>
<dbReference type="Proteomes" id="UP000616885">
    <property type="component" value="Unassembled WGS sequence"/>
</dbReference>
<dbReference type="InterPro" id="IPR007484">
    <property type="entry name" value="Peptidase_M28"/>
</dbReference>
<comment type="similarity">
    <text evidence="3">Belongs to the peptidase M28 family.</text>
</comment>
<gene>
    <name evidence="5" type="ORF">IM811_000607</name>
</gene>
<proteinExistence type="inferred from homology"/>
<name>A0A8H7NND8_BIOOC</name>
<evidence type="ECO:0000313" key="6">
    <source>
        <dbReference type="Proteomes" id="UP000616885"/>
    </source>
</evidence>
<organism evidence="5 6">
    <name type="scientific">Bionectria ochroleuca</name>
    <name type="common">Gliocladium roseum</name>
    <dbReference type="NCBI Taxonomy" id="29856"/>
    <lineage>
        <taxon>Eukaryota</taxon>
        <taxon>Fungi</taxon>
        <taxon>Dikarya</taxon>
        <taxon>Ascomycota</taxon>
        <taxon>Pezizomycotina</taxon>
        <taxon>Sordariomycetes</taxon>
        <taxon>Hypocreomycetidae</taxon>
        <taxon>Hypocreales</taxon>
        <taxon>Bionectriaceae</taxon>
        <taxon>Clonostachys</taxon>
    </lineage>
</organism>
<dbReference type="EC" id="3.4.-.-" evidence="3"/>